<reference evidence="4" key="1">
    <citation type="journal article" date="2016" name="Gigascience">
        <title>De novo construction of an expanded transcriptome assembly for the western tarnished plant bug, Lygus hesperus.</title>
        <authorList>
            <person name="Tassone E.E."/>
            <person name="Geib S.M."/>
            <person name="Hall B."/>
            <person name="Fabrick J.A."/>
            <person name="Brent C.S."/>
            <person name="Hull J.J."/>
        </authorList>
    </citation>
    <scope>NUCLEOTIDE SEQUENCE</scope>
</reference>
<protein>
    <submittedName>
        <fullName evidence="4">Methyltransferase-like protein 6</fullName>
    </submittedName>
</protein>
<dbReference type="Pfam" id="PF13489">
    <property type="entry name" value="Methyltransf_23"/>
    <property type="match status" value="1"/>
</dbReference>
<dbReference type="Gene3D" id="3.40.50.150">
    <property type="entry name" value="Vaccinia Virus protein VP39"/>
    <property type="match status" value="1"/>
</dbReference>
<dbReference type="EMBL" id="GDHC01018961">
    <property type="protein sequence ID" value="JAP99667.1"/>
    <property type="molecule type" value="Transcribed_RNA"/>
</dbReference>
<sequence length="309" mass="35649">ARPCHALVLPSSSCALGVCLLVSLRCMLRSLAIIPLVFYLECRMEEQSYSSSFKELTDEEKTLLERQDSRLVTPFQCRKLESEAKKYWDIFYKRNENRFFKDRHWIMREFPELEDLKSSGKSSSLLEVGCGVGNLFYPLLEEGLSLTVVACDLSPRAIELVKQHPMFETDKINAFQADVTSEGCFSSIEPVDIATMVFVLSAVHPEKFSNVLKNVYDVIKPGGILFFRDYGLYDMTQIRFKPGHKISENFYMRQDGTRSYFFSTAEIEELFTACGFTVVSNQYVNRRTINKKEEIDVPRIYVQSKFKKP</sequence>
<dbReference type="AlphaFoldDB" id="A0A146KTL2"/>
<dbReference type="GO" id="GO:0008757">
    <property type="term" value="F:S-adenosylmethionine-dependent methyltransferase activity"/>
    <property type="evidence" value="ECO:0007669"/>
    <property type="project" value="UniProtKB-ARBA"/>
</dbReference>
<dbReference type="PANTHER" id="PTHR22809:SF5">
    <property type="entry name" value="TRNA N(3)-METHYLCYTIDINE METHYLTRANSFERASE METTL6"/>
    <property type="match status" value="1"/>
</dbReference>
<dbReference type="CDD" id="cd02440">
    <property type="entry name" value="AdoMet_MTases"/>
    <property type="match status" value="1"/>
</dbReference>
<gene>
    <name evidence="4" type="primary">Mettl6</name>
    <name evidence="4" type="ORF">g.46961</name>
</gene>
<evidence type="ECO:0000313" key="4">
    <source>
        <dbReference type="EMBL" id="JAP99667.1"/>
    </source>
</evidence>
<dbReference type="InterPro" id="IPR026113">
    <property type="entry name" value="METTL2/6/8-like"/>
</dbReference>
<dbReference type="PANTHER" id="PTHR22809">
    <property type="entry name" value="METHYLTRANSFERASE-RELATED"/>
    <property type="match status" value="1"/>
</dbReference>
<dbReference type="InterPro" id="IPR029063">
    <property type="entry name" value="SAM-dependent_MTases_sf"/>
</dbReference>
<proteinExistence type="inferred from homology"/>
<accession>A0A146KTL2</accession>
<keyword evidence="3 4" id="KW-0808">Transferase</keyword>
<dbReference type="SUPFAM" id="SSF53335">
    <property type="entry name" value="S-adenosyl-L-methionine-dependent methyltransferases"/>
    <property type="match status" value="1"/>
</dbReference>
<comment type="similarity">
    <text evidence="1">Belongs to the methyltransferase superfamily. METL family.</text>
</comment>
<dbReference type="PIRSF" id="PIRSF037755">
    <property type="entry name" value="Mettl2_prd"/>
    <property type="match status" value="1"/>
</dbReference>
<evidence type="ECO:0000256" key="3">
    <source>
        <dbReference type="ARBA" id="ARBA00022679"/>
    </source>
</evidence>
<name>A0A146KTL2_LYGHE</name>
<evidence type="ECO:0000256" key="1">
    <source>
        <dbReference type="ARBA" id="ARBA00009725"/>
    </source>
</evidence>
<feature type="non-terminal residue" evidence="4">
    <location>
        <position position="1"/>
    </location>
</feature>
<dbReference type="GO" id="GO:0032259">
    <property type="term" value="P:methylation"/>
    <property type="evidence" value="ECO:0007669"/>
    <property type="project" value="UniProtKB-KW"/>
</dbReference>
<keyword evidence="2 4" id="KW-0489">Methyltransferase</keyword>
<evidence type="ECO:0000256" key="2">
    <source>
        <dbReference type="ARBA" id="ARBA00022603"/>
    </source>
</evidence>
<organism evidence="4">
    <name type="scientific">Lygus hesperus</name>
    <name type="common">Western plant bug</name>
    <dbReference type="NCBI Taxonomy" id="30085"/>
    <lineage>
        <taxon>Eukaryota</taxon>
        <taxon>Metazoa</taxon>
        <taxon>Ecdysozoa</taxon>
        <taxon>Arthropoda</taxon>
        <taxon>Hexapoda</taxon>
        <taxon>Insecta</taxon>
        <taxon>Pterygota</taxon>
        <taxon>Neoptera</taxon>
        <taxon>Paraneoptera</taxon>
        <taxon>Hemiptera</taxon>
        <taxon>Heteroptera</taxon>
        <taxon>Panheteroptera</taxon>
        <taxon>Cimicomorpha</taxon>
        <taxon>Miridae</taxon>
        <taxon>Mirini</taxon>
        <taxon>Lygus</taxon>
    </lineage>
</organism>
<dbReference type="GO" id="GO:0008173">
    <property type="term" value="F:RNA methyltransferase activity"/>
    <property type="evidence" value="ECO:0007669"/>
    <property type="project" value="UniProtKB-ARBA"/>
</dbReference>